<reference evidence="2" key="1">
    <citation type="submission" date="2017-04" db="EMBL/GenBank/DDBJ databases">
        <authorList>
            <person name="Varghese N."/>
            <person name="Submissions S."/>
        </authorList>
    </citation>
    <scope>NUCLEOTIDE SEQUENCE [LARGE SCALE GENOMIC DNA]</scope>
    <source>
        <strain evidence="2">DSM 16537</strain>
    </source>
</reference>
<dbReference type="InterPro" id="IPR035093">
    <property type="entry name" value="RelE/ParE_toxin_dom_sf"/>
</dbReference>
<dbReference type="InterPro" id="IPR052747">
    <property type="entry name" value="TA_system_RelE_toxin"/>
</dbReference>
<proteinExistence type="predicted"/>
<dbReference type="SUPFAM" id="SSF143011">
    <property type="entry name" value="RelE-like"/>
    <property type="match status" value="1"/>
</dbReference>
<dbReference type="AlphaFoldDB" id="A0A1W2HA16"/>
<evidence type="ECO:0000313" key="1">
    <source>
        <dbReference type="EMBL" id="SMD45723.1"/>
    </source>
</evidence>
<keyword evidence="2" id="KW-1185">Reference proteome</keyword>
<dbReference type="PANTHER" id="PTHR38813">
    <property type="match status" value="1"/>
</dbReference>
<evidence type="ECO:0000313" key="2">
    <source>
        <dbReference type="Proteomes" id="UP000192333"/>
    </source>
</evidence>
<name>A0A1W2HA16_9BACT</name>
<gene>
    <name evidence="1" type="ORF">SAMN00777080_4384</name>
</gene>
<accession>A0A1W2HA16</accession>
<dbReference type="Gene3D" id="3.30.2310.20">
    <property type="entry name" value="RelE-like"/>
    <property type="match status" value="1"/>
</dbReference>
<dbReference type="STRING" id="758820.SAMN00777080_4384"/>
<dbReference type="RefSeq" id="WP_084122698.1">
    <property type="nucleotide sequence ID" value="NZ_LT838813.1"/>
</dbReference>
<protein>
    <submittedName>
        <fullName evidence="1">mRNA interferase RelE/StbE</fullName>
    </submittedName>
</protein>
<sequence>MEIQVNKQFLKDLLKIPIPIREKIEILVFEEAESYKSLEETGLFIKLKGYKNFYRARFGEYRIGVQYSNGKIIFERALHRKDIYKFFP</sequence>
<organism evidence="1 2">
    <name type="scientific">Aquiflexum balticum DSM 16537</name>
    <dbReference type="NCBI Taxonomy" id="758820"/>
    <lineage>
        <taxon>Bacteria</taxon>
        <taxon>Pseudomonadati</taxon>
        <taxon>Bacteroidota</taxon>
        <taxon>Cytophagia</taxon>
        <taxon>Cytophagales</taxon>
        <taxon>Cyclobacteriaceae</taxon>
        <taxon>Aquiflexum</taxon>
    </lineage>
</organism>
<dbReference type="OrthoDB" id="5570653at2"/>
<dbReference type="EMBL" id="LT838813">
    <property type="protein sequence ID" value="SMD45723.1"/>
    <property type="molecule type" value="Genomic_DNA"/>
</dbReference>
<dbReference type="PANTHER" id="PTHR38813:SF1">
    <property type="entry name" value="TOXIN RELE1-RELATED"/>
    <property type="match status" value="1"/>
</dbReference>
<dbReference type="Proteomes" id="UP000192333">
    <property type="component" value="Chromosome I"/>
</dbReference>